<dbReference type="Proteomes" id="UP000234882">
    <property type="component" value="Chromosome"/>
</dbReference>
<dbReference type="Gene3D" id="3.20.20.190">
    <property type="entry name" value="Phosphatidylinositol (PI) phosphodiesterase"/>
    <property type="match status" value="1"/>
</dbReference>
<dbReference type="AlphaFoldDB" id="A0A2K9MJ20"/>
<feature type="domain" description="GP-PDE" evidence="1">
    <location>
        <begin position="9"/>
        <end position="248"/>
    </location>
</feature>
<dbReference type="GO" id="GO:0006629">
    <property type="term" value="P:lipid metabolic process"/>
    <property type="evidence" value="ECO:0007669"/>
    <property type="project" value="InterPro"/>
</dbReference>
<name>A0A2K9MJ20_9RHOB</name>
<dbReference type="PANTHER" id="PTHR46211:SF1">
    <property type="entry name" value="GLYCEROPHOSPHODIESTER PHOSPHODIESTERASE, CYTOPLASMIC"/>
    <property type="match status" value="1"/>
</dbReference>
<dbReference type="PROSITE" id="PS51704">
    <property type="entry name" value="GP_PDE"/>
    <property type="match status" value="1"/>
</dbReference>
<evidence type="ECO:0000259" key="1">
    <source>
        <dbReference type="PROSITE" id="PS51704"/>
    </source>
</evidence>
<dbReference type="Pfam" id="PF03009">
    <property type="entry name" value="GDPD"/>
    <property type="match status" value="1"/>
</dbReference>
<dbReference type="EMBL" id="CP025583">
    <property type="protein sequence ID" value="AUM75620.1"/>
    <property type="molecule type" value="Genomic_DNA"/>
</dbReference>
<protein>
    <submittedName>
        <fullName evidence="2">Phosphodiesterase</fullName>
    </submittedName>
</protein>
<keyword evidence="3" id="KW-1185">Reference proteome</keyword>
<organism evidence="2 3">
    <name type="scientific">Paracoccus jeotgali</name>
    <dbReference type="NCBI Taxonomy" id="2065379"/>
    <lineage>
        <taxon>Bacteria</taxon>
        <taxon>Pseudomonadati</taxon>
        <taxon>Pseudomonadota</taxon>
        <taxon>Alphaproteobacteria</taxon>
        <taxon>Rhodobacterales</taxon>
        <taxon>Paracoccaceae</taxon>
        <taxon>Paracoccus</taxon>
    </lineage>
</organism>
<dbReference type="KEGG" id="paru:CYR75_08595"/>
<dbReference type="SUPFAM" id="SSF51695">
    <property type="entry name" value="PLC-like phosphodiesterases"/>
    <property type="match status" value="1"/>
</dbReference>
<dbReference type="InterPro" id="IPR030395">
    <property type="entry name" value="GP_PDE_dom"/>
</dbReference>
<dbReference type="RefSeq" id="WP_101500958.1">
    <property type="nucleotide sequence ID" value="NZ_CP025583.1"/>
</dbReference>
<evidence type="ECO:0000313" key="2">
    <source>
        <dbReference type="EMBL" id="AUM75620.1"/>
    </source>
</evidence>
<evidence type="ECO:0000313" key="3">
    <source>
        <dbReference type="Proteomes" id="UP000234882"/>
    </source>
</evidence>
<dbReference type="OrthoDB" id="384721at2"/>
<dbReference type="InterPro" id="IPR017946">
    <property type="entry name" value="PLC-like_Pdiesterase_TIM-brl"/>
</dbReference>
<gene>
    <name evidence="2" type="ORF">CYR75_08595</name>
</gene>
<accession>A0A2K9MJ20</accession>
<dbReference type="PANTHER" id="PTHR46211">
    <property type="entry name" value="GLYCEROPHOSPHORYL DIESTER PHOSPHODIESTERASE"/>
    <property type="match status" value="1"/>
</dbReference>
<dbReference type="GO" id="GO:0008081">
    <property type="term" value="F:phosphoric diester hydrolase activity"/>
    <property type="evidence" value="ECO:0007669"/>
    <property type="project" value="InterPro"/>
</dbReference>
<sequence length="248" mass="27386">MALHPDFLRLPIAHRGLHGPGVPENSRAAFRAAIEAGYGIELDVQPASDCTPMVFHDYDLSRMCGDEGFVVDLDPEDLSELRLGDSEEGIPTLNDVLRLVAGQVPLLIEIKDQDGRLGRGIGEVQDRVAALLQNYHGPVAVMSFNPHTVTAFGKAAPRVSRGLTSCKFDKDDWPMLDDETRARLSQLADFDSTGAEFLSHDWHDLENPAVIDLRARGVPVLCWTITSAEQQAQTREQADNITFERFLP</sequence>
<reference evidence="3" key="1">
    <citation type="submission" date="2017-12" db="EMBL/GenBank/DDBJ databases">
        <title>Genomic analysis of Paracoccus sp. CBA4604.</title>
        <authorList>
            <person name="Roh S.W."/>
            <person name="Kim J.Y."/>
            <person name="Kim J.S."/>
        </authorList>
    </citation>
    <scope>NUCLEOTIDE SEQUENCE [LARGE SCALE GENOMIC DNA]</scope>
    <source>
        <strain evidence="3">CBA4604</strain>
    </source>
</reference>
<proteinExistence type="predicted"/>